<keyword evidence="1" id="KW-0472">Membrane</keyword>
<protein>
    <submittedName>
        <fullName evidence="2">Uncharacterized protein</fullName>
    </submittedName>
</protein>
<evidence type="ECO:0000313" key="2">
    <source>
        <dbReference type="EMBL" id="TEB29924.1"/>
    </source>
</evidence>
<proteinExistence type="predicted"/>
<feature type="transmembrane region" description="Helical" evidence="1">
    <location>
        <begin position="60"/>
        <end position="83"/>
    </location>
</feature>
<sequence length="175" mass="19549">MHRNASPSSPPDPCPRSCLRTKSRRQTPLYNISLFLLLLASRQGLCSRLLFILSLSRLSLTFMSSLFCHLLGHLSGISFFCYVHQVGYSRYRCAEGEPRFRHRFASVHGQFRLSPPPFPPFRARHCATSRSAPKHKIAISSPSSLKKPPTCASRTLPPMSSTLSISLCVCSTHCT</sequence>
<keyword evidence="1" id="KW-1133">Transmembrane helix</keyword>
<comment type="caution">
    <text evidence="2">The sequence shown here is derived from an EMBL/GenBank/DDBJ whole genome shotgun (WGS) entry which is preliminary data.</text>
</comment>
<feature type="transmembrane region" description="Helical" evidence="1">
    <location>
        <begin position="29"/>
        <end position="54"/>
    </location>
</feature>
<dbReference type="EMBL" id="QPFP01000025">
    <property type="protein sequence ID" value="TEB29924.1"/>
    <property type="molecule type" value="Genomic_DNA"/>
</dbReference>
<name>A0A4Y7T7J3_COPMI</name>
<gene>
    <name evidence="2" type="ORF">FA13DRAFT_602044</name>
</gene>
<dbReference type="Proteomes" id="UP000298030">
    <property type="component" value="Unassembled WGS sequence"/>
</dbReference>
<accession>A0A4Y7T7J3</accession>
<keyword evidence="3" id="KW-1185">Reference proteome</keyword>
<keyword evidence="1" id="KW-0812">Transmembrane</keyword>
<organism evidence="2 3">
    <name type="scientific">Coprinellus micaceus</name>
    <name type="common">Glistening ink-cap mushroom</name>
    <name type="synonym">Coprinus micaceus</name>
    <dbReference type="NCBI Taxonomy" id="71717"/>
    <lineage>
        <taxon>Eukaryota</taxon>
        <taxon>Fungi</taxon>
        <taxon>Dikarya</taxon>
        <taxon>Basidiomycota</taxon>
        <taxon>Agaricomycotina</taxon>
        <taxon>Agaricomycetes</taxon>
        <taxon>Agaricomycetidae</taxon>
        <taxon>Agaricales</taxon>
        <taxon>Agaricineae</taxon>
        <taxon>Psathyrellaceae</taxon>
        <taxon>Coprinellus</taxon>
    </lineage>
</organism>
<dbReference type="AlphaFoldDB" id="A0A4Y7T7J3"/>
<evidence type="ECO:0000256" key="1">
    <source>
        <dbReference type="SAM" id="Phobius"/>
    </source>
</evidence>
<evidence type="ECO:0000313" key="3">
    <source>
        <dbReference type="Proteomes" id="UP000298030"/>
    </source>
</evidence>
<reference evidence="2 3" key="1">
    <citation type="journal article" date="2019" name="Nat. Ecol. Evol.">
        <title>Megaphylogeny resolves global patterns of mushroom evolution.</title>
        <authorList>
            <person name="Varga T."/>
            <person name="Krizsan K."/>
            <person name="Foldi C."/>
            <person name="Dima B."/>
            <person name="Sanchez-Garcia M."/>
            <person name="Sanchez-Ramirez S."/>
            <person name="Szollosi G.J."/>
            <person name="Szarkandi J.G."/>
            <person name="Papp V."/>
            <person name="Albert L."/>
            <person name="Andreopoulos W."/>
            <person name="Angelini C."/>
            <person name="Antonin V."/>
            <person name="Barry K.W."/>
            <person name="Bougher N.L."/>
            <person name="Buchanan P."/>
            <person name="Buyck B."/>
            <person name="Bense V."/>
            <person name="Catcheside P."/>
            <person name="Chovatia M."/>
            <person name="Cooper J."/>
            <person name="Damon W."/>
            <person name="Desjardin D."/>
            <person name="Finy P."/>
            <person name="Geml J."/>
            <person name="Haridas S."/>
            <person name="Hughes K."/>
            <person name="Justo A."/>
            <person name="Karasinski D."/>
            <person name="Kautmanova I."/>
            <person name="Kiss B."/>
            <person name="Kocsube S."/>
            <person name="Kotiranta H."/>
            <person name="LaButti K.M."/>
            <person name="Lechner B.E."/>
            <person name="Liimatainen K."/>
            <person name="Lipzen A."/>
            <person name="Lukacs Z."/>
            <person name="Mihaltcheva S."/>
            <person name="Morgado L.N."/>
            <person name="Niskanen T."/>
            <person name="Noordeloos M.E."/>
            <person name="Ohm R.A."/>
            <person name="Ortiz-Santana B."/>
            <person name="Ovrebo C."/>
            <person name="Racz N."/>
            <person name="Riley R."/>
            <person name="Savchenko A."/>
            <person name="Shiryaev A."/>
            <person name="Soop K."/>
            <person name="Spirin V."/>
            <person name="Szebenyi C."/>
            <person name="Tomsovsky M."/>
            <person name="Tulloss R.E."/>
            <person name="Uehling J."/>
            <person name="Grigoriev I.V."/>
            <person name="Vagvolgyi C."/>
            <person name="Papp T."/>
            <person name="Martin F.M."/>
            <person name="Miettinen O."/>
            <person name="Hibbett D.S."/>
            <person name="Nagy L.G."/>
        </authorList>
    </citation>
    <scope>NUCLEOTIDE SEQUENCE [LARGE SCALE GENOMIC DNA]</scope>
    <source>
        <strain evidence="2 3">FP101781</strain>
    </source>
</reference>